<feature type="transmembrane region" description="Helical" evidence="1">
    <location>
        <begin position="204"/>
        <end position="228"/>
    </location>
</feature>
<name>A0A023B248_GRENI</name>
<keyword evidence="3" id="KW-1185">Reference proteome</keyword>
<keyword evidence="1 2" id="KW-0812">Transmembrane</keyword>
<dbReference type="Proteomes" id="UP000019763">
    <property type="component" value="Unassembled WGS sequence"/>
</dbReference>
<organism evidence="2 3">
    <name type="scientific">Gregarina niphandrodes</name>
    <name type="common">Septate eugregarine</name>
    <dbReference type="NCBI Taxonomy" id="110365"/>
    <lineage>
        <taxon>Eukaryota</taxon>
        <taxon>Sar</taxon>
        <taxon>Alveolata</taxon>
        <taxon>Apicomplexa</taxon>
        <taxon>Conoidasida</taxon>
        <taxon>Gregarinasina</taxon>
        <taxon>Eugregarinorida</taxon>
        <taxon>Gregarinidae</taxon>
        <taxon>Gregarina</taxon>
    </lineage>
</organism>
<proteinExistence type="predicted"/>
<keyword evidence="1" id="KW-1133">Transmembrane helix</keyword>
<dbReference type="GeneID" id="22914404"/>
<dbReference type="AlphaFoldDB" id="A0A023B248"/>
<accession>A0A023B248</accession>
<dbReference type="PROSITE" id="PS51257">
    <property type="entry name" value="PROKAR_LIPOPROTEIN"/>
    <property type="match status" value="1"/>
</dbReference>
<evidence type="ECO:0000313" key="3">
    <source>
        <dbReference type="Proteomes" id="UP000019763"/>
    </source>
</evidence>
<comment type="caution">
    <text evidence="2">The sequence shown here is derived from an EMBL/GenBank/DDBJ whole genome shotgun (WGS) entry which is preliminary data.</text>
</comment>
<evidence type="ECO:0000313" key="2">
    <source>
        <dbReference type="EMBL" id="EZG51265.1"/>
    </source>
</evidence>
<keyword evidence="1" id="KW-0472">Membrane</keyword>
<sequence>MKAIACLRFLRTGGGEALAAFLGPNGAMSSLSGCVAKMAVVSDGTHAAQVLVLAPPKELLASDMTDYDWLSRWNRLRVYHGPDESTELANASECVERTLAQGLIEHVRGAKPSVVTAILKEAFGKKLAVWHEIQKTRRIDAEAVNKLEVLEVRDLEDEERERILAVVPTTWMGVVKNSGSPIHYGVECQTGSVPNTRGVRKKQALAAGLGVGAVLGGVLMSGLALHLYGFRKNCLCVNMLESHNSTTTPDNCTWSEAVIRALSDASSTLDDNAPVSATTTQNSITDIMKEATCKLRWPNIDDVTTLISESELAALRVPMAVCKKAYKFVEGWSPSSNELDTRKLVTEDGRSNEVLTTPMMPATTDGWRKLDWGRCYGNGGKIVCSEMSSYPHLRCHYYEHPYRYDFPTVWEAIVRYLKPSKCSFQCNNQERPILGGALNVSETRELLLSRFGAEIAGSIPGIDTHGLSGEQLQKLGLQVEMLMTKSKPCSHWEMQAKPPYRAHVALPGCNCTSAKLSCFVETPLKGRTYWGSVGDLHTVEEALTQYYTAFKRPGHVVTDCGFECFQPVSDMTEQLLKYWKDNGLP</sequence>
<protein>
    <submittedName>
        <fullName evidence="2">Transmembrane protein</fullName>
    </submittedName>
</protein>
<dbReference type="RefSeq" id="XP_011131983.1">
    <property type="nucleotide sequence ID" value="XM_011133681.1"/>
</dbReference>
<dbReference type="EMBL" id="AFNH02000930">
    <property type="protein sequence ID" value="EZG51265.1"/>
    <property type="molecule type" value="Genomic_DNA"/>
</dbReference>
<dbReference type="eggNOG" id="ENOG502SESN">
    <property type="taxonomic scope" value="Eukaryota"/>
</dbReference>
<dbReference type="VEuPathDB" id="CryptoDB:GNI_124900"/>
<gene>
    <name evidence="2" type="ORF">GNI_124900</name>
</gene>
<evidence type="ECO:0000256" key="1">
    <source>
        <dbReference type="SAM" id="Phobius"/>
    </source>
</evidence>
<reference evidence="2" key="1">
    <citation type="submission" date="2013-12" db="EMBL/GenBank/DDBJ databases">
        <authorList>
            <person name="Omoto C.K."/>
            <person name="Sibley D."/>
            <person name="Venepally P."/>
            <person name="Hadjithomas M."/>
            <person name="Karamycheva S."/>
            <person name="Brunk B."/>
            <person name="Roos D."/>
            <person name="Caler E."/>
            <person name="Lorenzi H."/>
        </authorList>
    </citation>
    <scope>NUCLEOTIDE SEQUENCE</scope>
</reference>